<dbReference type="InterPro" id="IPR039733">
    <property type="entry name" value="NTAQ1"/>
</dbReference>
<organism evidence="10 11">
    <name type="scientific">Lactuca saligna</name>
    <name type="common">Willowleaf lettuce</name>
    <dbReference type="NCBI Taxonomy" id="75948"/>
    <lineage>
        <taxon>Eukaryota</taxon>
        <taxon>Viridiplantae</taxon>
        <taxon>Streptophyta</taxon>
        <taxon>Embryophyta</taxon>
        <taxon>Tracheophyta</taxon>
        <taxon>Spermatophyta</taxon>
        <taxon>Magnoliopsida</taxon>
        <taxon>eudicotyledons</taxon>
        <taxon>Gunneridae</taxon>
        <taxon>Pentapetalae</taxon>
        <taxon>asterids</taxon>
        <taxon>campanulids</taxon>
        <taxon>Asterales</taxon>
        <taxon>Asteraceae</taxon>
        <taxon>Cichorioideae</taxon>
        <taxon>Cichorieae</taxon>
        <taxon>Lactucinae</taxon>
        <taxon>Lactuca</taxon>
    </lineage>
</organism>
<protein>
    <recommendedName>
        <fullName evidence="4 8">Protein N-terminal glutamine amidohydrolase</fullName>
        <ecNumber evidence="3 8">3.5.1.122</ecNumber>
    </recommendedName>
    <alternativeName>
        <fullName evidence="6 8">Protein NH2-terminal glutamine deamidase</fullName>
    </alternativeName>
</protein>
<evidence type="ECO:0000259" key="9">
    <source>
        <dbReference type="Pfam" id="PF09764"/>
    </source>
</evidence>
<evidence type="ECO:0000256" key="1">
    <source>
        <dbReference type="ARBA" id="ARBA00008985"/>
    </source>
</evidence>
<dbReference type="PANTHER" id="PTHR13035">
    <property type="entry name" value="PROTEIN N-TERMINAL GLUTAMINE AMIDOHYDROLASE"/>
    <property type="match status" value="1"/>
</dbReference>
<dbReference type="AlphaFoldDB" id="A0AA36EMJ8"/>
<accession>A0AA36EMJ8</accession>
<reference evidence="10" key="1">
    <citation type="submission" date="2023-04" db="EMBL/GenBank/DDBJ databases">
        <authorList>
            <person name="Vijverberg K."/>
            <person name="Xiong W."/>
            <person name="Schranz E."/>
        </authorList>
    </citation>
    <scope>NUCLEOTIDE SEQUENCE</scope>
</reference>
<dbReference type="EC" id="3.5.1.122" evidence="3 8"/>
<proteinExistence type="inferred from homology"/>
<comment type="catalytic activity">
    <reaction evidence="7 8">
        <text>N-terminal L-glutaminyl-[protein] + H2O = N-terminal L-glutamyl-[protein] + NH4(+)</text>
        <dbReference type="Rhea" id="RHEA:50680"/>
        <dbReference type="Rhea" id="RHEA-COMP:12668"/>
        <dbReference type="Rhea" id="RHEA-COMP:12777"/>
        <dbReference type="ChEBI" id="CHEBI:15377"/>
        <dbReference type="ChEBI" id="CHEBI:28938"/>
        <dbReference type="ChEBI" id="CHEBI:64721"/>
        <dbReference type="ChEBI" id="CHEBI:64722"/>
        <dbReference type="EC" id="3.5.1.122"/>
    </reaction>
</comment>
<evidence type="ECO:0000256" key="2">
    <source>
        <dbReference type="ARBA" id="ARBA00011245"/>
    </source>
</evidence>
<evidence type="ECO:0000256" key="4">
    <source>
        <dbReference type="ARBA" id="ARBA00021247"/>
    </source>
</evidence>
<evidence type="ECO:0000256" key="7">
    <source>
        <dbReference type="ARBA" id="ARBA00048768"/>
    </source>
</evidence>
<comment type="similarity">
    <text evidence="1 8">Belongs to the NTAQ1 family.</text>
</comment>
<dbReference type="Proteomes" id="UP001177003">
    <property type="component" value="Chromosome 9"/>
</dbReference>
<keyword evidence="5 8" id="KW-0378">Hydrolase</keyword>
<evidence type="ECO:0000313" key="11">
    <source>
        <dbReference type="Proteomes" id="UP001177003"/>
    </source>
</evidence>
<dbReference type="PANTHER" id="PTHR13035:SF0">
    <property type="entry name" value="PROTEIN N-TERMINAL GLUTAMINE AMIDOHYDROLASE"/>
    <property type="match status" value="1"/>
</dbReference>
<dbReference type="GO" id="GO:0070773">
    <property type="term" value="F:protein-N-terminal glutamine amidohydrolase activity"/>
    <property type="evidence" value="ECO:0007669"/>
    <property type="project" value="UniProtKB-UniRule"/>
</dbReference>
<comment type="function">
    <text evidence="8">Mediates the side-chain deamidation of N-terminal glutamine residues to glutamate, an important step in N-end rule pathway of protein degradation. Conversion of the resulting N-terminal glutamine to glutamate renders the protein susceptible to arginylation, polyubiquitination and degradation as specified by the N-end rule. Does not act on substrates with internal or C-terminal glutamine and does not act on non-glutamine residues in any position.</text>
</comment>
<dbReference type="FunFam" id="3.10.620.10:FF:000001">
    <property type="entry name" value="Blast:Protein N-terminal glutamine amidohydrolase"/>
    <property type="match status" value="1"/>
</dbReference>
<dbReference type="GO" id="GO:0008418">
    <property type="term" value="F:protein-N-terminal asparagine amidohydrolase activity"/>
    <property type="evidence" value="ECO:0007669"/>
    <property type="project" value="UniProtKB-UniRule"/>
</dbReference>
<evidence type="ECO:0000256" key="5">
    <source>
        <dbReference type="ARBA" id="ARBA00022801"/>
    </source>
</evidence>
<dbReference type="Gene3D" id="3.10.620.10">
    <property type="entry name" value="Protein N-terminal glutamine amidohydrolase, alpha beta roll"/>
    <property type="match status" value="1"/>
</dbReference>
<evidence type="ECO:0000256" key="3">
    <source>
        <dbReference type="ARBA" id="ARBA00012718"/>
    </source>
</evidence>
<gene>
    <name evidence="10" type="ORF">LSALG_LOCUS39903</name>
</gene>
<dbReference type="GO" id="GO:0005634">
    <property type="term" value="C:nucleus"/>
    <property type="evidence" value="ECO:0007669"/>
    <property type="project" value="TreeGrafter"/>
</dbReference>
<sequence>MMASSLGSDSSTSSDVPQFHHTPSYCEENVYLLCKKLCADKVADVSDLFVVFISNENKHVPLWHQKASHRADGVILWDYHVICIQRRKEGKSMDLVWDLDSSLPFPSTLSSYISESIRPSFELFSEFQRVFRIVHAPIFLRYFASDRRHMKDSQGNWMANPPEYEVIVAEDGNVHNLNEYIEMSTKDVLKDLGEDKIHAVFTKQFGLLVGNSNVLYSCYQCGQYFLFTHNSNIFTSTPTDLAFAPPLQRPPPTLFASVLPLL</sequence>
<dbReference type="EMBL" id="OX465085">
    <property type="protein sequence ID" value="CAI9301347.1"/>
    <property type="molecule type" value="Genomic_DNA"/>
</dbReference>
<comment type="subunit">
    <text evidence="2 8">Monomer.</text>
</comment>
<dbReference type="InterPro" id="IPR023128">
    <property type="entry name" value="Prot_N_Gln_amidohydro_ab_roll"/>
</dbReference>
<evidence type="ECO:0000313" key="10">
    <source>
        <dbReference type="EMBL" id="CAI9301347.1"/>
    </source>
</evidence>
<dbReference type="InterPro" id="IPR037132">
    <property type="entry name" value="N_Gln_amidohydro_ab_roll_sf"/>
</dbReference>
<dbReference type="GO" id="GO:0005829">
    <property type="term" value="C:cytosol"/>
    <property type="evidence" value="ECO:0007669"/>
    <property type="project" value="TreeGrafter"/>
</dbReference>
<evidence type="ECO:0000256" key="8">
    <source>
        <dbReference type="RuleBase" id="RU367082"/>
    </source>
</evidence>
<evidence type="ECO:0000256" key="6">
    <source>
        <dbReference type="ARBA" id="ARBA00029677"/>
    </source>
</evidence>
<feature type="domain" description="Protein N-terminal glutamine amidohydrolase alpha beta roll" evidence="9">
    <location>
        <begin position="21"/>
        <end position="194"/>
    </location>
</feature>
<dbReference type="Pfam" id="PF09764">
    <property type="entry name" value="Nt_Gln_amidase"/>
    <property type="match status" value="1"/>
</dbReference>
<keyword evidence="11" id="KW-1185">Reference proteome</keyword>
<name>A0AA36EMJ8_LACSI</name>